<proteinExistence type="predicted"/>
<dbReference type="InterPro" id="IPR013904">
    <property type="entry name" value="RXT2_N"/>
</dbReference>
<evidence type="ECO:0000313" key="3">
    <source>
        <dbReference type="EMBL" id="KAJ3176183.1"/>
    </source>
</evidence>
<comment type="caution">
    <text evidence="3">The sequence shown here is derived from an EMBL/GenBank/DDBJ whole genome shotgun (WGS) entry which is preliminary data.</text>
</comment>
<feature type="region of interest" description="Disordered" evidence="1">
    <location>
        <begin position="1"/>
        <end position="47"/>
    </location>
</feature>
<dbReference type="AlphaFoldDB" id="A0AAD5TJD1"/>
<feature type="domain" description="Transcriptional regulatory protein RXT2 N-terminal" evidence="2">
    <location>
        <begin position="82"/>
        <end position="153"/>
    </location>
</feature>
<evidence type="ECO:0000259" key="2">
    <source>
        <dbReference type="Pfam" id="PF08595"/>
    </source>
</evidence>
<organism evidence="3 4">
    <name type="scientific">Geranomyces variabilis</name>
    <dbReference type="NCBI Taxonomy" id="109894"/>
    <lineage>
        <taxon>Eukaryota</taxon>
        <taxon>Fungi</taxon>
        <taxon>Fungi incertae sedis</taxon>
        <taxon>Chytridiomycota</taxon>
        <taxon>Chytridiomycota incertae sedis</taxon>
        <taxon>Chytridiomycetes</taxon>
        <taxon>Spizellomycetales</taxon>
        <taxon>Powellomycetaceae</taxon>
        <taxon>Geranomyces</taxon>
    </lineage>
</organism>
<protein>
    <recommendedName>
        <fullName evidence="2">Transcriptional regulatory protein RXT2 N-terminal domain-containing protein</fullName>
    </recommendedName>
</protein>
<feature type="region of interest" description="Disordered" evidence="1">
    <location>
        <begin position="213"/>
        <end position="244"/>
    </location>
</feature>
<evidence type="ECO:0000256" key="1">
    <source>
        <dbReference type="SAM" id="MobiDB-lite"/>
    </source>
</evidence>
<dbReference type="EMBL" id="JADGJQ010000043">
    <property type="protein sequence ID" value="KAJ3176183.1"/>
    <property type="molecule type" value="Genomic_DNA"/>
</dbReference>
<name>A0AAD5TJD1_9FUNG</name>
<keyword evidence="4" id="KW-1185">Reference proteome</keyword>
<dbReference type="Pfam" id="PF08595">
    <property type="entry name" value="RXT2_N"/>
    <property type="match status" value="1"/>
</dbReference>
<reference evidence="3" key="1">
    <citation type="submission" date="2020-05" db="EMBL/GenBank/DDBJ databases">
        <title>Phylogenomic resolution of chytrid fungi.</title>
        <authorList>
            <person name="Stajich J.E."/>
            <person name="Amses K."/>
            <person name="Simmons R."/>
            <person name="Seto K."/>
            <person name="Myers J."/>
            <person name="Bonds A."/>
            <person name="Quandt C.A."/>
            <person name="Barry K."/>
            <person name="Liu P."/>
            <person name="Grigoriev I."/>
            <person name="Longcore J.E."/>
            <person name="James T.Y."/>
        </authorList>
    </citation>
    <scope>NUCLEOTIDE SEQUENCE</scope>
    <source>
        <strain evidence="3">JEL0379</strain>
    </source>
</reference>
<dbReference type="Proteomes" id="UP001212152">
    <property type="component" value="Unassembled WGS sequence"/>
</dbReference>
<gene>
    <name evidence="3" type="ORF">HDU87_005398</name>
</gene>
<sequence>MSHNDTDNELPTPYDSDSSAGAQDPNGARSYRPFNRGNKLKRTLEQPAVVPTKPTLWTVHHIDEEFEFAQLGKRRAIMRKGKRRREEDNPYADINIDELWSMPSTPAEAAELPAVVHTLRSRSLKILSQTAMTLVEREQEFNKTMSRFAQMLQSDDPLFQNIDIGDTLPPEFLEDLQGDLQEVVSRSNEFVKRIGDTRDKLMQAHVQKKVIAKQLLPSERKKQAATAPPPPLRGEGYARRTAGN</sequence>
<accession>A0AAD5TJD1</accession>
<evidence type="ECO:0000313" key="4">
    <source>
        <dbReference type="Proteomes" id="UP001212152"/>
    </source>
</evidence>